<evidence type="ECO:0000256" key="1">
    <source>
        <dbReference type="SAM" id="Phobius"/>
    </source>
</evidence>
<dbReference type="RefSeq" id="WP_189625929.1">
    <property type="nucleotide sequence ID" value="NZ_BNAF01000004.1"/>
</dbReference>
<name>A0ABQ3HU88_9SPHI</name>
<reference evidence="3" key="1">
    <citation type="journal article" date="2019" name="Int. J. Syst. Evol. Microbiol.">
        <title>The Global Catalogue of Microorganisms (GCM) 10K type strain sequencing project: providing services to taxonomists for standard genome sequencing and annotation.</title>
        <authorList>
            <consortium name="The Broad Institute Genomics Platform"/>
            <consortium name="The Broad Institute Genome Sequencing Center for Infectious Disease"/>
            <person name="Wu L."/>
            <person name="Ma J."/>
        </authorList>
    </citation>
    <scope>NUCLEOTIDE SEQUENCE [LARGE SCALE GENOMIC DNA]</scope>
    <source>
        <strain evidence="3">CGMCC 1.12966</strain>
    </source>
</reference>
<comment type="caution">
    <text evidence="2">The sequence shown here is derived from an EMBL/GenBank/DDBJ whole genome shotgun (WGS) entry which is preliminary data.</text>
</comment>
<feature type="transmembrane region" description="Helical" evidence="1">
    <location>
        <begin position="35"/>
        <end position="52"/>
    </location>
</feature>
<protein>
    <submittedName>
        <fullName evidence="2">Uncharacterized protein</fullName>
    </submittedName>
</protein>
<dbReference type="Proteomes" id="UP000620550">
    <property type="component" value="Unassembled WGS sequence"/>
</dbReference>
<evidence type="ECO:0000313" key="2">
    <source>
        <dbReference type="EMBL" id="GHE32078.1"/>
    </source>
</evidence>
<keyword evidence="1" id="KW-0472">Membrane</keyword>
<keyword evidence="3" id="KW-1185">Reference proteome</keyword>
<keyword evidence="1" id="KW-1133">Transmembrane helix</keyword>
<evidence type="ECO:0000313" key="3">
    <source>
        <dbReference type="Proteomes" id="UP000620550"/>
    </source>
</evidence>
<proteinExistence type="predicted"/>
<gene>
    <name evidence="2" type="ORF">GCM10017764_14070</name>
</gene>
<organism evidence="2 3">
    <name type="scientific">Sphingobacterium griseoflavum</name>
    <dbReference type="NCBI Taxonomy" id="1474952"/>
    <lineage>
        <taxon>Bacteria</taxon>
        <taxon>Pseudomonadati</taxon>
        <taxon>Bacteroidota</taxon>
        <taxon>Sphingobacteriia</taxon>
        <taxon>Sphingobacteriales</taxon>
        <taxon>Sphingobacteriaceae</taxon>
        <taxon>Sphingobacterium</taxon>
    </lineage>
</organism>
<keyword evidence="1" id="KW-0812">Transmembrane</keyword>
<sequence length="59" mass="7117">MKKKLNLPLLLIFVVIASGAWKNFNFETFEFEKFWLGMLYLFTMLLIVVLMFKPEKKKQ</sequence>
<dbReference type="EMBL" id="BNAF01000004">
    <property type="protein sequence ID" value="GHE32078.1"/>
    <property type="molecule type" value="Genomic_DNA"/>
</dbReference>
<accession>A0ABQ3HU88</accession>